<evidence type="ECO:0000313" key="2">
    <source>
        <dbReference type="EMBL" id="KPU52914.1"/>
    </source>
</evidence>
<reference evidence="2 3" key="1">
    <citation type="submission" date="2015-09" db="EMBL/GenBank/DDBJ databases">
        <authorList>
            <person name="Jackson K.R."/>
            <person name="Lunt B.L."/>
            <person name="Fisher J.N.B."/>
            <person name="Gardner A.V."/>
            <person name="Bailey M.E."/>
            <person name="Deus L.M."/>
            <person name="Earl A.S."/>
            <person name="Gibby P.D."/>
            <person name="Hartmann K.A."/>
            <person name="Liu J.E."/>
            <person name="Manci A.M."/>
            <person name="Nielsen D.A."/>
            <person name="Solomon M.B."/>
            <person name="Breakwell D.P."/>
            <person name="Burnett S.H."/>
            <person name="Grose J.H."/>
        </authorList>
    </citation>
    <scope>NUCLEOTIDE SEQUENCE [LARGE SCALE GENOMIC DNA]</scope>
    <source>
        <strain evidence="2 3">S613</strain>
    </source>
</reference>
<accession>A0A0P8XBI6</accession>
<dbReference type="Gene3D" id="3.40.50.720">
    <property type="entry name" value="NAD(P)-binding Rossmann-like Domain"/>
    <property type="match status" value="1"/>
</dbReference>
<evidence type="ECO:0000259" key="1">
    <source>
        <dbReference type="Pfam" id="PF16363"/>
    </source>
</evidence>
<dbReference type="PATRIC" id="fig|294.162.peg.5689"/>
<feature type="domain" description="NAD(P)-binding" evidence="1">
    <location>
        <begin position="4"/>
        <end position="98"/>
    </location>
</feature>
<dbReference type="OrthoDB" id="9801785at2"/>
<organism evidence="2 3">
    <name type="scientific">Pseudomonas fluorescens</name>
    <dbReference type="NCBI Taxonomy" id="294"/>
    <lineage>
        <taxon>Bacteria</taxon>
        <taxon>Pseudomonadati</taxon>
        <taxon>Pseudomonadota</taxon>
        <taxon>Gammaproteobacteria</taxon>
        <taxon>Pseudomonadales</taxon>
        <taxon>Pseudomonadaceae</taxon>
        <taxon>Pseudomonas</taxon>
    </lineage>
</organism>
<dbReference type="InterPro" id="IPR016040">
    <property type="entry name" value="NAD(P)-bd_dom"/>
</dbReference>
<protein>
    <submittedName>
        <fullName evidence="2">NAD dependent epimerase/dehydratase family protein</fullName>
    </submittedName>
</protein>
<dbReference type="PANTHER" id="PTHR43000">
    <property type="entry name" value="DTDP-D-GLUCOSE 4,6-DEHYDRATASE-RELATED"/>
    <property type="match status" value="1"/>
</dbReference>
<dbReference type="AlphaFoldDB" id="A0A0P8XBI6"/>
<dbReference type="Proteomes" id="UP000050349">
    <property type="component" value="Unassembled WGS sequence"/>
</dbReference>
<proteinExistence type="predicted"/>
<dbReference type="SUPFAM" id="SSF51735">
    <property type="entry name" value="NAD(P)-binding Rossmann-fold domains"/>
    <property type="match status" value="1"/>
</dbReference>
<dbReference type="InterPro" id="IPR036291">
    <property type="entry name" value="NAD(P)-bd_dom_sf"/>
</dbReference>
<sequence>MRILVTGGAAFNGSVVIPHIICNTSDSVVNLDKLTYTGNLESLAAVNDSERYAFKQLNICDRTEVERVFREHQQDAVLHLAAKSSVDGPAAFIENNIIVRL</sequence>
<dbReference type="EMBL" id="LJXB01000092">
    <property type="protein sequence ID" value="KPU52914.1"/>
    <property type="molecule type" value="Genomic_DNA"/>
</dbReference>
<gene>
    <name evidence="2" type="ORF">AN403_734</name>
</gene>
<dbReference type="Pfam" id="PF16363">
    <property type="entry name" value="GDP_Man_Dehyd"/>
    <property type="match status" value="1"/>
</dbReference>
<name>A0A0P8XBI6_PSEFL</name>
<evidence type="ECO:0000313" key="3">
    <source>
        <dbReference type="Proteomes" id="UP000050349"/>
    </source>
</evidence>
<comment type="caution">
    <text evidence="2">The sequence shown here is derived from an EMBL/GenBank/DDBJ whole genome shotgun (WGS) entry which is preliminary data.</text>
</comment>